<dbReference type="RefSeq" id="WP_121987858.1">
    <property type="nucleotide sequence ID" value="NZ_OUNR01000001.1"/>
</dbReference>
<dbReference type="AlphaFoldDB" id="A0A330L8Q3"/>
<evidence type="ECO:0000313" key="1">
    <source>
        <dbReference type="EMBL" id="SPP63306.1"/>
    </source>
</evidence>
<keyword evidence="2" id="KW-1185">Reference proteome</keyword>
<dbReference type="InParanoid" id="A0A330L8Q3"/>
<dbReference type="InterPro" id="IPR046560">
    <property type="entry name" value="DUF6714"/>
</dbReference>
<dbReference type="Pfam" id="PF20461">
    <property type="entry name" value="DUF6714"/>
    <property type="match status" value="1"/>
</dbReference>
<dbReference type="OrthoDB" id="1491013at2"/>
<proteinExistence type="predicted"/>
<sequence length="169" mass="19870">MNPIPTQRIAKLKEAIALSFAKISHPAPNNIAPHQCEECAEARETFIQKDWRMLSSDVMEGHFDQLSLLSPEAFQFFLPAFMCFSLDHLDSPTCEFTVYALAFNYTRKTKEETDRQIEWWDSRFSLFEKDQLLVLINFLDLVKDSDDRNYFQDEVQRGKHHIELLVSKY</sequence>
<accession>A0A330L8Q3</accession>
<dbReference type="Proteomes" id="UP000248168">
    <property type="component" value="Unassembled WGS sequence"/>
</dbReference>
<dbReference type="EMBL" id="OUNR01000001">
    <property type="protein sequence ID" value="SPP63306.1"/>
    <property type="molecule type" value="Genomic_DNA"/>
</dbReference>
<reference evidence="2" key="1">
    <citation type="submission" date="2018-04" db="EMBL/GenBank/DDBJ databases">
        <authorList>
            <person name="Lucker S."/>
            <person name="Sakoula D."/>
        </authorList>
    </citation>
    <scope>NUCLEOTIDE SEQUENCE [LARGE SCALE GENOMIC DNA]</scope>
</reference>
<protein>
    <submittedName>
        <fullName evidence="1">Uncharacterized protein</fullName>
    </submittedName>
</protein>
<gene>
    <name evidence="1" type="ORF">NITLEN_10392</name>
</gene>
<organism evidence="1 2">
    <name type="scientific">Nitrospira lenta</name>
    <dbReference type="NCBI Taxonomy" id="1436998"/>
    <lineage>
        <taxon>Bacteria</taxon>
        <taxon>Pseudomonadati</taxon>
        <taxon>Nitrospirota</taxon>
        <taxon>Nitrospiria</taxon>
        <taxon>Nitrospirales</taxon>
        <taxon>Nitrospiraceae</taxon>
        <taxon>Nitrospira</taxon>
    </lineage>
</organism>
<evidence type="ECO:0000313" key="2">
    <source>
        <dbReference type="Proteomes" id="UP000248168"/>
    </source>
</evidence>
<name>A0A330L8Q3_9BACT</name>